<dbReference type="AlphaFoldDB" id="A0A9D4EUD1"/>
<dbReference type="EMBL" id="JAIWYP010000008">
    <property type="protein sequence ID" value="KAH3787089.1"/>
    <property type="molecule type" value="Genomic_DNA"/>
</dbReference>
<evidence type="ECO:0000256" key="1">
    <source>
        <dbReference type="SAM" id="MobiDB-lite"/>
    </source>
</evidence>
<organism evidence="2 3">
    <name type="scientific">Dreissena polymorpha</name>
    <name type="common">Zebra mussel</name>
    <name type="synonym">Mytilus polymorpha</name>
    <dbReference type="NCBI Taxonomy" id="45954"/>
    <lineage>
        <taxon>Eukaryota</taxon>
        <taxon>Metazoa</taxon>
        <taxon>Spiralia</taxon>
        <taxon>Lophotrochozoa</taxon>
        <taxon>Mollusca</taxon>
        <taxon>Bivalvia</taxon>
        <taxon>Autobranchia</taxon>
        <taxon>Heteroconchia</taxon>
        <taxon>Euheterodonta</taxon>
        <taxon>Imparidentia</taxon>
        <taxon>Neoheterodontei</taxon>
        <taxon>Myida</taxon>
        <taxon>Dreissenoidea</taxon>
        <taxon>Dreissenidae</taxon>
        <taxon>Dreissena</taxon>
    </lineage>
</organism>
<evidence type="ECO:0000313" key="3">
    <source>
        <dbReference type="Proteomes" id="UP000828390"/>
    </source>
</evidence>
<evidence type="ECO:0000313" key="2">
    <source>
        <dbReference type="EMBL" id="KAH3787089.1"/>
    </source>
</evidence>
<name>A0A9D4EUD1_DREPO</name>
<feature type="region of interest" description="Disordered" evidence="1">
    <location>
        <begin position="20"/>
        <end position="51"/>
    </location>
</feature>
<keyword evidence="3" id="KW-1185">Reference proteome</keyword>
<gene>
    <name evidence="2" type="ORF">DPMN_165208</name>
</gene>
<comment type="caution">
    <text evidence="2">The sequence shown here is derived from an EMBL/GenBank/DDBJ whole genome shotgun (WGS) entry which is preliminary data.</text>
</comment>
<reference evidence="2" key="1">
    <citation type="journal article" date="2019" name="bioRxiv">
        <title>The Genome of the Zebra Mussel, Dreissena polymorpha: A Resource for Invasive Species Research.</title>
        <authorList>
            <person name="McCartney M.A."/>
            <person name="Auch B."/>
            <person name="Kono T."/>
            <person name="Mallez S."/>
            <person name="Zhang Y."/>
            <person name="Obille A."/>
            <person name="Becker A."/>
            <person name="Abrahante J.E."/>
            <person name="Garbe J."/>
            <person name="Badalamenti J.P."/>
            <person name="Herman A."/>
            <person name="Mangelson H."/>
            <person name="Liachko I."/>
            <person name="Sullivan S."/>
            <person name="Sone E.D."/>
            <person name="Koren S."/>
            <person name="Silverstein K.A.T."/>
            <person name="Beckman K.B."/>
            <person name="Gohl D.M."/>
        </authorList>
    </citation>
    <scope>NUCLEOTIDE SEQUENCE</scope>
    <source>
        <strain evidence="2">Duluth1</strain>
        <tissue evidence="2">Whole animal</tissue>
    </source>
</reference>
<sequence length="67" mass="7944">MRTSPYRQWLSKLSSRLQTGCTTQLRRQRRVSRSPMVAMSTTGRGEDTRRQQHAEYNAVRQRKLVIH</sequence>
<reference evidence="2" key="2">
    <citation type="submission" date="2020-11" db="EMBL/GenBank/DDBJ databases">
        <authorList>
            <person name="McCartney M.A."/>
            <person name="Auch B."/>
            <person name="Kono T."/>
            <person name="Mallez S."/>
            <person name="Becker A."/>
            <person name="Gohl D.M."/>
            <person name="Silverstein K.A.T."/>
            <person name="Koren S."/>
            <person name="Bechman K.B."/>
            <person name="Herman A."/>
            <person name="Abrahante J.E."/>
            <person name="Garbe J."/>
        </authorList>
    </citation>
    <scope>NUCLEOTIDE SEQUENCE</scope>
    <source>
        <strain evidence="2">Duluth1</strain>
        <tissue evidence="2">Whole animal</tissue>
    </source>
</reference>
<accession>A0A9D4EUD1</accession>
<dbReference type="Proteomes" id="UP000828390">
    <property type="component" value="Unassembled WGS sequence"/>
</dbReference>
<proteinExistence type="predicted"/>
<protein>
    <submittedName>
        <fullName evidence="2">Uncharacterized protein</fullName>
    </submittedName>
</protein>